<evidence type="ECO:0000259" key="9">
    <source>
        <dbReference type="PROSITE" id="PS50893"/>
    </source>
</evidence>
<dbReference type="Gene3D" id="3.40.50.300">
    <property type="entry name" value="P-loop containing nucleotide triphosphate hydrolases"/>
    <property type="match status" value="2"/>
</dbReference>
<dbReference type="Proteomes" id="UP000322181">
    <property type="component" value="Unassembled WGS sequence"/>
</dbReference>
<keyword evidence="7" id="KW-1278">Translocase</keyword>
<gene>
    <name evidence="10" type="ORF">F4V73_04200</name>
</gene>
<keyword evidence="6 10" id="KW-0067">ATP-binding</keyword>
<dbReference type="EMBL" id="VXKB01000001">
    <property type="protein sequence ID" value="KAA8717076.1"/>
    <property type="molecule type" value="Genomic_DNA"/>
</dbReference>
<evidence type="ECO:0000256" key="3">
    <source>
        <dbReference type="ARBA" id="ARBA00022597"/>
    </source>
</evidence>
<dbReference type="CDD" id="cd03215">
    <property type="entry name" value="ABC_Carb_Monos_II"/>
    <property type="match status" value="1"/>
</dbReference>
<sequence>MGLYMSKDALITLKQVSKHFGSVIALDSINLTFNRGEVHCLAGKNGCGKSTLFKVISGVHSPENGAEIIIDGRSYSKLTPQQSIAQGIQIIYQDLSLFPNLTVAENIIIQEHVKWYKGLANRRHQLKQAQAVTDRIGLSLPLNKRVEQLSIAECQLVAICRAMANDARLVIMDEPTASLTRSEVNQLIRVVADLKAAGVTVVFVSHKLDEVMEISDRISVIRDGKLIGTYNAHEMNSDELAYLMTGQRFEFTPLPAYNTRGNLCLSTEKLTKQKQFYDIDLQLRAGEIVSITGLLGSGRTELCLALFGMTKPDSGTVQIKGSPVTLRSNRDAINHGIGYVSEDRMSTGLVMAQSIHDNTTSVMLPRLTRKSGLLDNTRAHQLVSELIEALQIKVSDPALPVTSLSGGNAQRIAIAKWIAAKPEILILDSPTVGVDVANKESIYQIIRMLADEGMAILMISDEIPEVFYNSHRVIVMKEGRFTHEFSPLTSTEKEIMEAVNA</sequence>
<reference evidence="10 11" key="1">
    <citation type="submission" date="2019-09" db="EMBL/GenBank/DDBJ databases">
        <title>Draft genome sequence of various Type strains from the CCUG.</title>
        <authorList>
            <person name="Pineiro-Iglesias B."/>
            <person name="Tunovic T."/>
            <person name="Unosson C."/>
            <person name="Inganas E."/>
            <person name="Ohlen M."/>
            <person name="Cardew S."/>
            <person name="Jensie-Markopoulos S."/>
            <person name="Salva-Serra F."/>
            <person name="Jaen-Luchoro D."/>
            <person name="Karlsson R."/>
            <person name="Svensson-Stadler L."/>
            <person name="Chun J."/>
            <person name="Moore E."/>
        </authorList>
    </citation>
    <scope>NUCLEOTIDE SEQUENCE [LARGE SCALE GENOMIC DNA]</scope>
    <source>
        <strain evidence="10 11">CCUG 53682T</strain>
    </source>
</reference>
<keyword evidence="8" id="KW-0472">Membrane</keyword>
<evidence type="ECO:0000256" key="5">
    <source>
        <dbReference type="ARBA" id="ARBA00022741"/>
    </source>
</evidence>
<feature type="domain" description="ABC transporter" evidence="9">
    <location>
        <begin position="11"/>
        <end position="248"/>
    </location>
</feature>
<dbReference type="PANTHER" id="PTHR43790">
    <property type="entry name" value="CARBOHYDRATE TRANSPORT ATP-BINDING PROTEIN MG119-RELATED"/>
    <property type="match status" value="1"/>
</dbReference>
<feature type="domain" description="ABC transporter" evidence="9">
    <location>
        <begin position="254"/>
        <end position="501"/>
    </location>
</feature>
<keyword evidence="3" id="KW-0762">Sugar transport</keyword>
<dbReference type="PANTHER" id="PTHR43790:SF1">
    <property type="entry name" value="XYLOSE IMPORT ATP-BINDING PROTEIN XYLG"/>
    <property type="match status" value="1"/>
</dbReference>
<organism evidence="10 11">
    <name type="scientific">Morganella psychrotolerans</name>
    <dbReference type="NCBI Taxonomy" id="368603"/>
    <lineage>
        <taxon>Bacteria</taxon>
        <taxon>Pseudomonadati</taxon>
        <taxon>Pseudomonadota</taxon>
        <taxon>Gammaproteobacteria</taxon>
        <taxon>Enterobacterales</taxon>
        <taxon>Morganellaceae</taxon>
        <taxon>Morganella</taxon>
    </lineage>
</organism>
<dbReference type="OrthoDB" id="9776369at2"/>
<keyword evidence="2" id="KW-1003">Cell membrane</keyword>
<dbReference type="PROSITE" id="PS00211">
    <property type="entry name" value="ABC_TRANSPORTER_1"/>
    <property type="match status" value="1"/>
</dbReference>
<dbReference type="Pfam" id="PF00005">
    <property type="entry name" value="ABC_tran"/>
    <property type="match status" value="2"/>
</dbReference>
<dbReference type="InterPro" id="IPR017871">
    <property type="entry name" value="ABC_transporter-like_CS"/>
</dbReference>
<comment type="caution">
    <text evidence="10">The sequence shown here is derived from an EMBL/GenBank/DDBJ whole genome shotgun (WGS) entry which is preliminary data.</text>
</comment>
<evidence type="ECO:0000256" key="7">
    <source>
        <dbReference type="ARBA" id="ARBA00022967"/>
    </source>
</evidence>
<dbReference type="InterPro" id="IPR003593">
    <property type="entry name" value="AAA+_ATPase"/>
</dbReference>
<dbReference type="CDD" id="cd03216">
    <property type="entry name" value="ABC_Carb_Monos_I"/>
    <property type="match status" value="1"/>
</dbReference>
<evidence type="ECO:0000313" key="10">
    <source>
        <dbReference type="EMBL" id="KAA8717076.1"/>
    </source>
</evidence>
<proteinExistence type="predicted"/>
<evidence type="ECO:0000256" key="4">
    <source>
        <dbReference type="ARBA" id="ARBA00022737"/>
    </source>
</evidence>
<evidence type="ECO:0000256" key="6">
    <source>
        <dbReference type="ARBA" id="ARBA00022840"/>
    </source>
</evidence>
<keyword evidence="1" id="KW-0813">Transport</keyword>
<dbReference type="PROSITE" id="PS50893">
    <property type="entry name" value="ABC_TRANSPORTER_2"/>
    <property type="match status" value="2"/>
</dbReference>
<dbReference type="SUPFAM" id="SSF52540">
    <property type="entry name" value="P-loop containing nucleoside triphosphate hydrolases"/>
    <property type="match status" value="2"/>
</dbReference>
<protein>
    <submittedName>
        <fullName evidence="10">Sugar ABC transporter ATP-binding protein</fullName>
    </submittedName>
</protein>
<evidence type="ECO:0000256" key="1">
    <source>
        <dbReference type="ARBA" id="ARBA00022448"/>
    </source>
</evidence>
<dbReference type="InterPro" id="IPR027417">
    <property type="entry name" value="P-loop_NTPase"/>
</dbReference>
<dbReference type="SMART" id="SM00382">
    <property type="entry name" value="AAA"/>
    <property type="match status" value="2"/>
</dbReference>
<evidence type="ECO:0000256" key="8">
    <source>
        <dbReference type="ARBA" id="ARBA00023136"/>
    </source>
</evidence>
<dbReference type="AlphaFoldDB" id="A0A5M9RAL5"/>
<accession>A0A5M9RAL5</accession>
<dbReference type="InterPro" id="IPR003439">
    <property type="entry name" value="ABC_transporter-like_ATP-bd"/>
</dbReference>
<keyword evidence="5" id="KW-0547">Nucleotide-binding</keyword>
<evidence type="ECO:0000313" key="11">
    <source>
        <dbReference type="Proteomes" id="UP000322181"/>
    </source>
</evidence>
<evidence type="ECO:0000256" key="2">
    <source>
        <dbReference type="ARBA" id="ARBA00022475"/>
    </source>
</evidence>
<keyword evidence="4" id="KW-0677">Repeat</keyword>
<dbReference type="GO" id="GO:0005524">
    <property type="term" value="F:ATP binding"/>
    <property type="evidence" value="ECO:0007669"/>
    <property type="project" value="UniProtKB-KW"/>
</dbReference>
<dbReference type="InterPro" id="IPR050107">
    <property type="entry name" value="ABC_carbohydrate_import_ATPase"/>
</dbReference>
<dbReference type="GO" id="GO:0016887">
    <property type="term" value="F:ATP hydrolysis activity"/>
    <property type="evidence" value="ECO:0007669"/>
    <property type="project" value="InterPro"/>
</dbReference>
<name>A0A5M9RAL5_9GAMM</name>